<keyword evidence="1" id="KW-1133">Transmembrane helix</keyword>
<feature type="transmembrane region" description="Helical" evidence="1">
    <location>
        <begin position="6"/>
        <end position="28"/>
    </location>
</feature>
<evidence type="ECO:0000259" key="2">
    <source>
        <dbReference type="Pfam" id="PF07885"/>
    </source>
</evidence>
<dbReference type="EMBL" id="PIPN01000006">
    <property type="protein sequence ID" value="RUO28130.1"/>
    <property type="molecule type" value="Genomic_DNA"/>
</dbReference>
<feature type="transmembrane region" description="Helical" evidence="1">
    <location>
        <begin position="118"/>
        <end position="140"/>
    </location>
</feature>
<keyword evidence="3" id="KW-0813">Transport</keyword>
<sequence>MNMNLTYTDFAIVGITVFAVIIAVTLHHEVSTWMVKRLDSPSQQRHRRMLYLIFTLILTHIAQIWLFASAAHVILMLPDSGSIVYSSSVNFLDLVYLSAVTFTTLGYGDILPAGSIRFLFGTLSLTGFTLITWSASITFLEMQRQWKERLDNRL</sequence>
<protein>
    <submittedName>
        <fullName evidence="3">Two pore domain potassium channel family protein</fullName>
    </submittedName>
</protein>
<feature type="transmembrane region" description="Helical" evidence="1">
    <location>
        <begin position="49"/>
        <end position="74"/>
    </location>
</feature>
<organism evidence="3 4">
    <name type="scientific">Aliidiomarina sedimenti</name>
    <dbReference type="NCBI Taxonomy" id="1933879"/>
    <lineage>
        <taxon>Bacteria</taxon>
        <taxon>Pseudomonadati</taxon>
        <taxon>Pseudomonadota</taxon>
        <taxon>Gammaproteobacteria</taxon>
        <taxon>Alteromonadales</taxon>
        <taxon>Idiomarinaceae</taxon>
        <taxon>Aliidiomarina</taxon>
    </lineage>
</organism>
<dbReference type="SUPFAM" id="SSF81324">
    <property type="entry name" value="Voltage-gated potassium channels"/>
    <property type="match status" value="1"/>
</dbReference>
<keyword evidence="1" id="KW-0812">Transmembrane</keyword>
<keyword evidence="1" id="KW-0472">Membrane</keyword>
<reference evidence="3 4" key="1">
    <citation type="journal article" date="2018" name="Front. Microbiol.">
        <title>Genome-Based Analysis Reveals the Taxonomy and Diversity of the Family Idiomarinaceae.</title>
        <authorList>
            <person name="Liu Y."/>
            <person name="Lai Q."/>
            <person name="Shao Z."/>
        </authorList>
    </citation>
    <scope>NUCLEOTIDE SEQUENCE [LARGE SCALE GENOMIC DNA]</scope>
    <source>
        <strain evidence="3 4">GBSy1</strain>
    </source>
</reference>
<dbReference type="Pfam" id="PF07885">
    <property type="entry name" value="Ion_trans_2"/>
    <property type="match status" value="1"/>
</dbReference>
<evidence type="ECO:0000313" key="3">
    <source>
        <dbReference type="EMBL" id="RUO28130.1"/>
    </source>
</evidence>
<name>A0ABY0BV04_9GAMM</name>
<proteinExistence type="predicted"/>
<accession>A0ABY0BV04</accession>
<comment type="caution">
    <text evidence="3">The sequence shown here is derived from an EMBL/GenBank/DDBJ whole genome shotgun (WGS) entry which is preliminary data.</text>
</comment>
<keyword evidence="4" id="KW-1185">Reference proteome</keyword>
<dbReference type="Gene3D" id="1.10.287.70">
    <property type="match status" value="1"/>
</dbReference>
<evidence type="ECO:0000256" key="1">
    <source>
        <dbReference type="SAM" id="Phobius"/>
    </source>
</evidence>
<dbReference type="Proteomes" id="UP000287410">
    <property type="component" value="Unassembled WGS sequence"/>
</dbReference>
<feature type="transmembrane region" description="Helical" evidence="1">
    <location>
        <begin position="94"/>
        <end position="111"/>
    </location>
</feature>
<keyword evidence="3" id="KW-0406">Ion transport</keyword>
<evidence type="ECO:0000313" key="4">
    <source>
        <dbReference type="Proteomes" id="UP000287410"/>
    </source>
</evidence>
<feature type="domain" description="Potassium channel" evidence="2">
    <location>
        <begin position="79"/>
        <end position="138"/>
    </location>
</feature>
<keyword evidence="3" id="KW-0407">Ion channel</keyword>
<dbReference type="InterPro" id="IPR013099">
    <property type="entry name" value="K_chnl_dom"/>
</dbReference>
<dbReference type="GO" id="GO:0034220">
    <property type="term" value="P:monoatomic ion transmembrane transport"/>
    <property type="evidence" value="ECO:0007669"/>
    <property type="project" value="UniProtKB-KW"/>
</dbReference>
<gene>
    <name evidence="3" type="ORF">CWE12_12990</name>
</gene>